<dbReference type="SUPFAM" id="SSF116734">
    <property type="entry name" value="DNA methylase specificity domain"/>
    <property type="match status" value="2"/>
</dbReference>
<dbReference type="InterPro" id="IPR000055">
    <property type="entry name" value="Restrct_endonuc_typeI_TRD"/>
</dbReference>
<dbReference type="InterPro" id="IPR044946">
    <property type="entry name" value="Restrct_endonuc_typeI_TRD_sf"/>
</dbReference>
<keyword evidence="3" id="KW-0238">DNA-binding</keyword>
<evidence type="ECO:0000313" key="6">
    <source>
        <dbReference type="EMBL" id="GAB0173740.1"/>
    </source>
</evidence>
<dbReference type="CDD" id="cd17281">
    <property type="entry name" value="RMtype1_S_HpyAXIII_TRD1-CR1_like"/>
    <property type="match status" value="1"/>
</dbReference>
<reference evidence="6 7" key="1">
    <citation type="submission" date="2024-06" db="EMBL/GenBank/DDBJ databases">
        <title>Draft genome sequence of Helicobacter trogontum NHP16-4001.</title>
        <authorList>
            <person name="Rimbara E."/>
            <person name="Suzuki M."/>
        </authorList>
    </citation>
    <scope>NUCLEOTIDE SEQUENCE [LARGE SCALE GENOMIC DNA]</scope>
    <source>
        <strain evidence="6 7">NHP16-4001</strain>
    </source>
</reference>
<dbReference type="Pfam" id="PF01420">
    <property type="entry name" value="Methylase_S"/>
    <property type="match status" value="2"/>
</dbReference>
<feature type="coiled-coil region" evidence="4">
    <location>
        <begin position="174"/>
        <end position="201"/>
    </location>
</feature>
<keyword evidence="4" id="KW-0175">Coiled coil</keyword>
<evidence type="ECO:0000259" key="5">
    <source>
        <dbReference type="Pfam" id="PF01420"/>
    </source>
</evidence>
<dbReference type="Proteomes" id="UP001562457">
    <property type="component" value="Unassembled WGS sequence"/>
</dbReference>
<gene>
    <name evidence="6" type="primary">prrB</name>
    <name evidence="6" type="ORF">NHP164001_17610</name>
</gene>
<dbReference type="Gene3D" id="3.90.220.20">
    <property type="entry name" value="DNA methylase specificity domains"/>
    <property type="match status" value="2"/>
</dbReference>
<evidence type="ECO:0000256" key="1">
    <source>
        <dbReference type="ARBA" id="ARBA00010923"/>
    </source>
</evidence>
<dbReference type="EMBL" id="BAAFHN010000057">
    <property type="protein sequence ID" value="GAB0173740.1"/>
    <property type="molecule type" value="Genomic_DNA"/>
</dbReference>
<feature type="domain" description="Type I restriction modification DNA specificity" evidence="5">
    <location>
        <begin position="13"/>
        <end position="192"/>
    </location>
</feature>
<accession>A0ABQ0D694</accession>
<dbReference type="InterPro" id="IPR051212">
    <property type="entry name" value="Type-I_RE_S_subunit"/>
</dbReference>
<dbReference type="PANTHER" id="PTHR43140:SF1">
    <property type="entry name" value="TYPE I RESTRICTION ENZYME ECOKI SPECIFICITY SUBUNIT"/>
    <property type="match status" value="1"/>
</dbReference>
<dbReference type="RefSeq" id="WP_369607741.1">
    <property type="nucleotide sequence ID" value="NZ_BAAFHN010000057.1"/>
</dbReference>
<keyword evidence="7" id="KW-1185">Reference proteome</keyword>
<evidence type="ECO:0000256" key="4">
    <source>
        <dbReference type="SAM" id="Coils"/>
    </source>
</evidence>
<proteinExistence type="inferred from homology"/>
<feature type="domain" description="Type I restriction modification DNA specificity" evidence="5">
    <location>
        <begin position="214"/>
        <end position="391"/>
    </location>
</feature>
<comment type="caution">
    <text evidence="6">The sequence shown here is derived from an EMBL/GenBank/DDBJ whole genome shotgun (WGS) entry which is preliminary data.</text>
</comment>
<comment type="similarity">
    <text evidence="1">Belongs to the type-I restriction system S methylase family.</text>
</comment>
<dbReference type="PANTHER" id="PTHR43140">
    <property type="entry name" value="TYPE-1 RESTRICTION ENZYME ECOKI SPECIFICITY PROTEIN"/>
    <property type="match status" value="1"/>
</dbReference>
<organism evidence="6 7">
    <name type="scientific">Helicobacter trogontum</name>
    <dbReference type="NCBI Taxonomy" id="50960"/>
    <lineage>
        <taxon>Bacteria</taxon>
        <taxon>Pseudomonadati</taxon>
        <taxon>Campylobacterota</taxon>
        <taxon>Epsilonproteobacteria</taxon>
        <taxon>Campylobacterales</taxon>
        <taxon>Helicobacteraceae</taxon>
        <taxon>Helicobacter</taxon>
    </lineage>
</organism>
<sequence>MSKIEKLLKELCPNGVEFKALGEIFEIKNGYTPSKANKEFWEGGTIPWFRMDDIRTNGRILSDSLQHITPKALKGGKLFPKNSIIISTTATIGEHALIIVDSLANQQFTFLSKKVNCDIAVDMKFIYYYCFILGQWCKQNTNVSGFASVDMKAFKNFQIPIPPLEVQEEIVKILDTFTELERELERELESHIKQYEYYRNKLLSLEYLESSGGYELKTLGEITLKVSNIIWSKADKKEYRYIDLSSVSRDIKQILTTTPITRENAPSRAKQIVFKNDVLFATTRPTLSRYCVVDDKFDNEICSTGFCVLRAKKENVLPKWIFYCISTQICLEFLENNQEGTSYPSISDRMFKTFQIPIPPLATQEKIVSILDKFHALTTDLTSGIPAELEARKKQYEYYRNKLLTFKEAR</sequence>
<name>A0ABQ0D694_9HELI</name>
<evidence type="ECO:0000313" key="7">
    <source>
        <dbReference type="Proteomes" id="UP001562457"/>
    </source>
</evidence>
<keyword evidence="2" id="KW-0680">Restriction system</keyword>
<protein>
    <submittedName>
        <fullName evidence="6">Anti-codon nuclease masking agent PrrB</fullName>
    </submittedName>
</protein>
<evidence type="ECO:0000256" key="2">
    <source>
        <dbReference type="ARBA" id="ARBA00022747"/>
    </source>
</evidence>
<evidence type="ECO:0000256" key="3">
    <source>
        <dbReference type="ARBA" id="ARBA00023125"/>
    </source>
</evidence>